<dbReference type="InterPro" id="IPR002848">
    <property type="entry name" value="Translin_fam"/>
</dbReference>
<organism evidence="1 2">
    <name type="scientific">Candidatus Magasanikbacteria bacterium CG10_big_fil_rev_8_21_14_0_10_40_10</name>
    <dbReference type="NCBI Taxonomy" id="1974648"/>
    <lineage>
        <taxon>Bacteria</taxon>
        <taxon>Candidatus Magasanikiibacteriota</taxon>
    </lineage>
</organism>
<dbReference type="SUPFAM" id="SSF74784">
    <property type="entry name" value="Translin"/>
    <property type="match status" value="1"/>
</dbReference>
<dbReference type="PANTHER" id="PTHR10741">
    <property type="entry name" value="TRANSLIN AND TRANSLIN ASSOCIATED PROTEIN X"/>
    <property type="match status" value="1"/>
</dbReference>
<dbReference type="EMBL" id="PFBX01000052">
    <property type="protein sequence ID" value="PIT87109.1"/>
    <property type="molecule type" value="Genomic_DNA"/>
</dbReference>
<dbReference type="GO" id="GO:0043565">
    <property type="term" value="F:sequence-specific DNA binding"/>
    <property type="evidence" value="ECO:0007669"/>
    <property type="project" value="InterPro"/>
</dbReference>
<sequence length="192" mass="22112">MIDKKYFNSIRNRLAGYIIRRRDIIKSAGDIQHWSKKSIFAIQRDDLVLADELLAKAGQQIKLLTKKYKTDAKVLSEGSYRACLEEYAEAVIMRQFISDKKIGRINGLDIDESTYISGLCDVPGELLRYAIKSATERDFAMVKKCFQTVQEIINETLDMNLTGYNRQKFDQAKQALHKLQQIFYEVSLKSAN</sequence>
<comment type="caution">
    <text evidence="1">The sequence shown here is derived from an EMBL/GenBank/DDBJ whole genome shotgun (WGS) entry which is preliminary data.</text>
</comment>
<dbReference type="Proteomes" id="UP000231183">
    <property type="component" value="Unassembled WGS sequence"/>
</dbReference>
<protein>
    <recommendedName>
        <fullName evidence="3">Haloacid dehalogenase</fullName>
    </recommendedName>
</protein>
<evidence type="ECO:0008006" key="3">
    <source>
        <dbReference type="Google" id="ProtNLM"/>
    </source>
</evidence>
<dbReference type="CDD" id="cd14820">
    <property type="entry name" value="TRAX"/>
    <property type="match status" value="1"/>
</dbReference>
<dbReference type="AlphaFoldDB" id="A0A2M6W2T3"/>
<evidence type="ECO:0000313" key="1">
    <source>
        <dbReference type="EMBL" id="PIT87109.1"/>
    </source>
</evidence>
<dbReference type="InterPro" id="IPR036081">
    <property type="entry name" value="Translin_sf"/>
</dbReference>
<name>A0A2M6W2T3_9BACT</name>
<dbReference type="Pfam" id="PF01997">
    <property type="entry name" value="Translin"/>
    <property type="match status" value="1"/>
</dbReference>
<accession>A0A2M6W2T3</accession>
<reference evidence="2" key="1">
    <citation type="submission" date="2017-09" db="EMBL/GenBank/DDBJ databases">
        <title>Depth-based differentiation of microbial function through sediment-hosted aquifers and enrichment of novel symbionts in the deep terrestrial subsurface.</title>
        <authorList>
            <person name="Probst A.J."/>
            <person name="Ladd B."/>
            <person name="Jarett J.K."/>
            <person name="Geller-Mcgrath D.E."/>
            <person name="Sieber C.M.K."/>
            <person name="Emerson J.B."/>
            <person name="Anantharaman K."/>
            <person name="Thomas B.C."/>
            <person name="Malmstrom R."/>
            <person name="Stieglmeier M."/>
            <person name="Klingl A."/>
            <person name="Woyke T."/>
            <person name="Ryan C.M."/>
            <person name="Banfield J.F."/>
        </authorList>
    </citation>
    <scope>NUCLEOTIDE SEQUENCE [LARGE SCALE GENOMIC DNA]</scope>
</reference>
<dbReference type="Gene3D" id="1.20.58.2140">
    <property type="match status" value="1"/>
</dbReference>
<gene>
    <name evidence="1" type="ORF">COU31_04660</name>
</gene>
<proteinExistence type="predicted"/>
<evidence type="ECO:0000313" key="2">
    <source>
        <dbReference type="Proteomes" id="UP000231183"/>
    </source>
</evidence>